<proteinExistence type="inferred from homology"/>
<evidence type="ECO:0000256" key="2">
    <source>
        <dbReference type="ARBA" id="ARBA00022723"/>
    </source>
</evidence>
<dbReference type="AlphaFoldDB" id="A0A9P7RLI8"/>
<feature type="binding site" evidence="5">
    <location>
        <position position="356"/>
    </location>
    <ligand>
        <name>Fe cation</name>
        <dbReference type="ChEBI" id="CHEBI:24875"/>
        <note>catalytic</note>
    </ligand>
</feature>
<dbReference type="Pfam" id="PF03055">
    <property type="entry name" value="RPE65"/>
    <property type="match status" value="1"/>
</dbReference>
<evidence type="ECO:0000256" key="5">
    <source>
        <dbReference type="PIRSR" id="PIRSR604294-1"/>
    </source>
</evidence>
<evidence type="ECO:0000256" key="4">
    <source>
        <dbReference type="ARBA" id="ARBA00023004"/>
    </source>
</evidence>
<protein>
    <recommendedName>
        <fullName evidence="8">Carotenoid oxygenase</fullName>
    </recommendedName>
</protein>
<accession>A0A9P7RLI8</accession>
<dbReference type="GO" id="GO:0010436">
    <property type="term" value="F:carotenoid dioxygenase activity"/>
    <property type="evidence" value="ECO:0007669"/>
    <property type="project" value="TreeGrafter"/>
</dbReference>
<sequence>MLRRSANQLQLHSFRTSRRIHPQIRRMHPYALGFENAPETRVPVDLTIHGSIPPWLSGVLYRTGPGTYRIPTSNHSSKTVDIQHWFDGLSMNHRFEIFPGGQRVSYRSRKASEDYEQHISEQGKIPGISFAQQPDICESIFKKFFTVFQQIRSTPTSGGSPSSINVQVTLTPDMPGWNKITPDLSLSHQTSGPQYIVAKTDAEGLQLLDPVSLEPLSSANYKALDTRLDGQLSAAHSCRDKETGEFFNYSCKLGGRFPTYKVFRITQDGSVDILAEIKDAPASYLHSFAMTSKYVVLTVWQAHITGYGLSVLYNRNIAQSIDKKWNPNLNTLFYVIDRKNGGIVAKYETPPFFCFHHLNAFDDPQNDDIVIDMSVYEDNSVIDLLYLNKLRNLSADNPMLMGRARRFRLPAITSSPQSSENRTRSAVVDFTLDQSESIELPTIHPTKYHHPYRYAYGINKLDPRSHHTFADRIIKLDTVGRDHKFWGIPGYTPSEPIFVPRPGAGSEAEDDGVVLSVVLDGDRRRSALIILDAKDLSELARAEMEIAFPIGFHGLWSQKL</sequence>
<reference evidence="6" key="1">
    <citation type="journal article" date="2021" name="Genome Biol. Evol.">
        <title>The assembled and annotated genome of the fairy-ring fungus Marasmius oreades.</title>
        <authorList>
            <person name="Hiltunen M."/>
            <person name="Ament-Velasquez S.L."/>
            <person name="Johannesson H."/>
        </authorList>
    </citation>
    <scope>NUCLEOTIDE SEQUENCE</scope>
    <source>
        <strain evidence="6">03SP1</strain>
    </source>
</reference>
<keyword evidence="2 5" id="KW-0479">Metal-binding</keyword>
<comment type="similarity">
    <text evidence="1">Belongs to the carotenoid oxygenase family.</text>
</comment>
<name>A0A9P7RLI8_9AGAR</name>
<dbReference type="EMBL" id="CM032191">
    <property type="protein sequence ID" value="KAG7085916.1"/>
    <property type="molecule type" value="Genomic_DNA"/>
</dbReference>
<evidence type="ECO:0000313" key="7">
    <source>
        <dbReference type="Proteomes" id="UP001049176"/>
    </source>
</evidence>
<feature type="binding site" evidence="5">
    <location>
        <position position="286"/>
    </location>
    <ligand>
        <name>Fe cation</name>
        <dbReference type="ChEBI" id="CHEBI:24875"/>
        <note>catalytic</note>
    </ligand>
</feature>
<evidence type="ECO:0000256" key="1">
    <source>
        <dbReference type="ARBA" id="ARBA00006787"/>
    </source>
</evidence>
<dbReference type="PANTHER" id="PTHR10543:SF24">
    <property type="entry name" value="CAROTENOID ISOMEROOXYGENASE"/>
    <property type="match status" value="1"/>
</dbReference>
<dbReference type="OrthoDB" id="407010at2759"/>
<gene>
    <name evidence="6" type="ORF">E1B28_003449</name>
</gene>
<organism evidence="6 7">
    <name type="scientific">Marasmius oreades</name>
    <name type="common">fairy-ring Marasmius</name>
    <dbReference type="NCBI Taxonomy" id="181124"/>
    <lineage>
        <taxon>Eukaryota</taxon>
        <taxon>Fungi</taxon>
        <taxon>Dikarya</taxon>
        <taxon>Basidiomycota</taxon>
        <taxon>Agaricomycotina</taxon>
        <taxon>Agaricomycetes</taxon>
        <taxon>Agaricomycetidae</taxon>
        <taxon>Agaricales</taxon>
        <taxon>Marasmiineae</taxon>
        <taxon>Marasmiaceae</taxon>
        <taxon>Marasmius</taxon>
    </lineage>
</organism>
<dbReference type="GeneID" id="66072525"/>
<dbReference type="Proteomes" id="UP001049176">
    <property type="component" value="Chromosome 11"/>
</dbReference>
<evidence type="ECO:0008006" key="8">
    <source>
        <dbReference type="Google" id="ProtNLM"/>
    </source>
</evidence>
<dbReference type="InterPro" id="IPR004294">
    <property type="entry name" value="Carotenoid_Oase"/>
</dbReference>
<evidence type="ECO:0000256" key="3">
    <source>
        <dbReference type="ARBA" id="ARBA00023002"/>
    </source>
</evidence>
<dbReference type="KEGG" id="more:E1B28_003449"/>
<keyword evidence="4 5" id="KW-0408">Iron</keyword>
<keyword evidence="7" id="KW-1185">Reference proteome</keyword>
<comment type="cofactor">
    <cofactor evidence="5">
        <name>Fe(2+)</name>
        <dbReference type="ChEBI" id="CHEBI:29033"/>
    </cofactor>
    <text evidence="5">Binds 1 Fe(2+) ion per subunit.</text>
</comment>
<dbReference type="GO" id="GO:0046872">
    <property type="term" value="F:metal ion binding"/>
    <property type="evidence" value="ECO:0007669"/>
    <property type="project" value="UniProtKB-KW"/>
</dbReference>
<keyword evidence="3" id="KW-0560">Oxidoreductase</keyword>
<dbReference type="GO" id="GO:0016121">
    <property type="term" value="P:carotene catabolic process"/>
    <property type="evidence" value="ECO:0007669"/>
    <property type="project" value="TreeGrafter"/>
</dbReference>
<feature type="binding site" evidence="5">
    <location>
        <position position="553"/>
    </location>
    <ligand>
        <name>Fe cation</name>
        <dbReference type="ChEBI" id="CHEBI:24875"/>
        <note>catalytic</note>
    </ligand>
</feature>
<evidence type="ECO:0000313" key="6">
    <source>
        <dbReference type="EMBL" id="KAG7085916.1"/>
    </source>
</evidence>
<comment type="caution">
    <text evidence="6">The sequence shown here is derived from an EMBL/GenBank/DDBJ whole genome shotgun (WGS) entry which is preliminary data.</text>
</comment>
<dbReference type="RefSeq" id="XP_043002387.1">
    <property type="nucleotide sequence ID" value="XM_043160430.1"/>
</dbReference>
<feature type="binding site" evidence="5">
    <location>
        <position position="236"/>
    </location>
    <ligand>
        <name>Fe cation</name>
        <dbReference type="ChEBI" id="CHEBI:24875"/>
        <note>catalytic</note>
    </ligand>
</feature>
<dbReference type="PANTHER" id="PTHR10543">
    <property type="entry name" value="BETA-CAROTENE DIOXYGENASE"/>
    <property type="match status" value="1"/>
</dbReference>